<dbReference type="Pfam" id="PF00072">
    <property type="entry name" value="Response_reg"/>
    <property type="match status" value="1"/>
</dbReference>
<reference evidence="10 11" key="1">
    <citation type="submission" date="2017-01" db="EMBL/GenBank/DDBJ databases">
        <title>Novel large sulfur bacteria in the metagenomes of groundwater-fed chemosynthetic microbial mats in the Lake Huron basin.</title>
        <authorList>
            <person name="Sharrar A.M."/>
            <person name="Flood B.E."/>
            <person name="Bailey J.V."/>
            <person name="Jones D.S."/>
            <person name="Biddanda B."/>
            <person name="Ruberg S.A."/>
            <person name="Marcus D.N."/>
            <person name="Dick G.J."/>
        </authorList>
    </citation>
    <scope>NUCLEOTIDE SEQUENCE [LARGE SCALE GENOMIC DNA]</scope>
    <source>
        <strain evidence="10">A7</strain>
    </source>
</reference>
<dbReference type="GO" id="GO:0005829">
    <property type="term" value="C:cytosol"/>
    <property type="evidence" value="ECO:0007669"/>
    <property type="project" value="TreeGrafter"/>
</dbReference>
<evidence type="ECO:0000259" key="9">
    <source>
        <dbReference type="PROSITE" id="PS51755"/>
    </source>
</evidence>
<evidence type="ECO:0000256" key="3">
    <source>
        <dbReference type="ARBA" id="ARBA00023015"/>
    </source>
</evidence>
<dbReference type="GO" id="GO:0006355">
    <property type="term" value="P:regulation of DNA-templated transcription"/>
    <property type="evidence" value="ECO:0007669"/>
    <property type="project" value="InterPro"/>
</dbReference>
<evidence type="ECO:0000256" key="4">
    <source>
        <dbReference type="ARBA" id="ARBA00023125"/>
    </source>
</evidence>
<dbReference type="Gene3D" id="6.10.250.690">
    <property type="match status" value="1"/>
</dbReference>
<dbReference type="SMART" id="SM00862">
    <property type="entry name" value="Trans_reg_C"/>
    <property type="match status" value="1"/>
</dbReference>
<name>A0A1W9KQT0_9BURK</name>
<dbReference type="PROSITE" id="PS50110">
    <property type="entry name" value="RESPONSE_REGULATORY"/>
    <property type="match status" value="1"/>
</dbReference>
<dbReference type="InterPro" id="IPR039420">
    <property type="entry name" value="WalR-like"/>
</dbReference>
<dbReference type="AlphaFoldDB" id="A0A1W9KQT0"/>
<dbReference type="Proteomes" id="UP000192505">
    <property type="component" value="Unassembled WGS sequence"/>
</dbReference>
<comment type="caution">
    <text evidence="10">The sequence shown here is derived from an EMBL/GenBank/DDBJ whole genome shotgun (WGS) entry which is preliminary data.</text>
</comment>
<dbReference type="PROSITE" id="PS51755">
    <property type="entry name" value="OMPR_PHOB"/>
    <property type="match status" value="1"/>
</dbReference>
<evidence type="ECO:0000259" key="8">
    <source>
        <dbReference type="PROSITE" id="PS50110"/>
    </source>
</evidence>
<feature type="DNA-binding region" description="OmpR/PhoB-type" evidence="7">
    <location>
        <begin position="125"/>
        <end position="224"/>
    </location>
</feature>
<keyword evidence="5" id="KW-0804">Transcription</keyword>
<dbReference type="CDD" id="cd00383">
    <property type="entry name" value="trans_reg_C"/>
    <property type="match status" value="1"/>
</dbReference>
<dbReference type="SUPFAM" id="SSF52172">
    <property type="entry name" value="CheY-like"/>
    <property type="match status" value="1"/>
</dbReference>
<evidence type="ECO:0000256" key="1">
    <source>
        <dbReference type="ARBA" id="ARBA00022553"/>
    </source>
</evidence>
<dbReference type="EMBL" id="MTEI01000021">
    <property type="protein sequence ID" value="OQW86177.1"/>
    <property type="molecule type" value="Genomic_DNA"/>
</dbReference>
<evidence type="ECO:0000256" key="7">
    <source>
        <dbReference type="PROSITE-ProRule" id="PRU01091"/>
    </source>
</evidence>
<keyword evidence="3" id="KW-0805">Transcription regulation</keyword>
<dbReference type="InterPro" id="IPR001867">
    <property type="entry name" value="OmpR/PhoB-type_DNA-bd"/>
</dbReference>
<keyword evidence="4 7" id="KW-0238">DNA-binding</keyword>
<dbReference type="SMART" id="SM00448">
    <property type="entry name" value="REC"/>
    <property type="match status" value="1"/>
</dbReference>
<gene>
    <name evidence="10" type="ORF">BWK72_18665</name>
</gene>
<dbReference type="CDD" id="cd00156">
    <property type="entry name" value="REC"/>
    <property type="match status" value="1"/>
</dbReference>
<feature type="domain" description="OmpR/PhoB-type" evidence="9">
    <location>
        <begin position="125"/>
        <end position="224"/>
    </location>
</feature>
<evidence type="ECO:0000313" key="11">
    <source>
        <dbReference type="Proteomes" id="UP000192505"/>
    </source>
</evidence>
<dbReference type="InterPro" id="IPR001789">
    <property type="entry name" value="Sig_transdc_resp-reg_receiver"/>
</dbReference>
<evidence type="ECO:0000313" key="10">
    <source>
        <dbReference type="EMBL" id="OQW86177.1"/>
    </source>
</evidence>
<accession>A0A1W9KQT0</accession>
<sequence length="231" mass="26039">MHIALLEDDPDQRALLGLWVSSGQHTSRGFELTADFIEGVKKERFDLLMIDWMLPDGTGAEVLQWVRQNLGWDIPVVVVTARDDEATVVSALKIGADDYLVKPLKPMELLARLANVARRIKPGGLPVLRLGAFEVDVQRHKLSLEGVALTLTQKEFDLSVYLFQNPGKLLSRDHLLNKIWGINTEVDTRTVDTHISRLRKKLLLDGSKGWKLTPIYGYGYRFDRVDEVAAP</sequence>
<dbReference type="GO" id="GO:0000156">
    <property type="term" value="F:phosphorelay response regulator activity"/>
    <property type="evidence" value="ECO:0007669"/>
    <property type="project" value="TreeGrafter"/>
</dbReference>
<dbReference type="PANTHER" id="PTHR48111:SF1">
    <property type="entry name" value="TWO-COMPONENT RESPONSE REGULATOR ORR33"/>
    <property type="match status" value="1"/>
</dbReference>
<dbReference type="InterPro" id="IPR036388">
    <property type="entry name" value="WH-like_DNA-bd_sf"/>
</dbReference>
<proteinExistence type="predicted"/>
<evidence type="ECO:0000256" key="2">
    <source>
        <dbReference type="ARBA" id="ARBA00023012"/>
    </source>
</evidence>
<dbReference type="Gene3D" id="1.10.10.10">
    <property type="entry name" value="Winged helix-like DNA-binding domain superfamily/Winged helix DNA-binding domain"/>
    <property type="match status" value="1"/>
</dbReference>
<keyword evidence="2" id="KW-0902">Two-component regulatory system</keyword>
<dbReference type="GO" id="GO:0000976">
    <property type="term" value="F:transcription cis-regulatory region binding"/>
    <property type="evidence" value="ECO:0007669"/>
    <property type="project" value="TreeGrafter"/>
</dbReference>
<feature type="domain" description="Response regulatory" evidence="8">
    <location>
        <begin position="2"/>
        <end position="117"/>
    </location>
</feature>
<keyword evidence="1 6" id="KW-0597">Phosphoprotein</keyword>
<evidence type="ECO:0000256" key="6">
    <source>
        <dbReference type="PROSITE-ProRule" id="PRU00169"/>
    </source>
</evidence>
<dbReference type="InterPro" id="IPR011006">
    <property type="entry name" value="CheY-like_superfamily"/>
</dbReference>
<feature type="modified residue" description="4-aspartylphosphate" evidence="6">
    <location>
        <position position="51"/>
    </location>
</feature>
<protein>
    <submittedName>
        <fullName evidence="10">DNA-binding response regulator</fullName>
    </submittedName>
</protein>
<evidence type="ECO:0000256" key="5">
    <source>
        <dbReference type="ARBA" id="ARBA00023163"/>
    </source>
</evidence>
<dbReference type="Pfam" id="PF00486">
    <property type="entry name" value="Trans_reg_C"/>
    <property type="match status" value="1"/>
</dbReference>
<dbReference type="GO" id="GO:0032993">
    <property type="term" value="C:protein-DNA complex"/>
    <property type="evidence" value="ECO:0007669"/>
    <property type="project" value="TreeGrafter"/>
</dbReference>
<organism evidence="10 11">
    <name type="scientific">Rhodoferax ferrireducens</name>
    <dbReference type="NCBI Taxonomy" id="192843"/>
    <lineage>
        <taxon>Bacteria</taxon>
        <taxon>Pseudomonadati</taxon>
        <taxon>Pseudomonadota</taxon>
        <taxon>Betaproteobacteria</taxon>
        <taxon>Burkholderiales</taxon>
        <taxon>Comamonadaceae</taxon>
        <taxon>Rhodoferax</taxon>
    </lineage>
</organism>
<dbReference type="Gene3D" id="3.40.50.2300">
    <property type="match status" value="1"/>
</dbReference>
<dbReference type="PANTHER" id="PTHR48111">
    <property type="entry name" value="REGULATOR OF RPOS"/>
    <property type="match status" value="1"/>
</dbReference>